<reference evidence="2" key="1">
    <citation type="journal article" date="2015" name="Nature">
        <title>Complex archaea that bridge the gap between prokaryotes and eukaryotes.</title>
        <authorList>
            <person name="Spang A."/>
            <person name="Saw J.H."/>
            <person name="Jorgensen S.L."/>
            <person name="Zaremba-Niedzwiedzka K."/>
            <person name="Martijn J."/>
            <person name="Lind A.E."/>
            <person name="van Eijk R."/>
            <person name="Schleper C."/>
            <person name="Guy L."/>
            <person name="Ettema T.J."/>
        </authorList>
    </citation>
    <scope>NUCLEOTIDE SEQUENCE</scope>
</reference>
<dbReference type="InterPro" id="IPR002500">
    <property type="entry name" value="PAPS_reduct_dom"/>
</dbReference>
<proteinExistence type="predicted"/>
<dbReference type="SUPFAM" id="SSF52402">
    <property type="entry name" value="Adenine nucleotide alpha hydrolases-like"/>
    <property type="match status" value="1"/>
</dbReference>
<comment type="caution">
    <text evidence="2">The sequence shown here is derived from an EMBL/GenBank/DDBJ whole genome shotgun (WGS) entry which is preliminary data.</text>
</comment>
<dbReference type="Gene3D" id="3.40.50.620">
    <property type="entry name" value="HUPs"/>
    <property type="match status" value="1"/>
</dbReference>
<evidence type="ECO:0000259" key="1">
    <source>
        <dbReference type="Pfam" id="PF01507"/>
    </source>
</evidence>
<dbReference type="EMBL" id="LAZR01024834">
    <property type="protein sequence ID" value="KKL73851.1"/>
    <property type="molecule type" value="Genomic_DNA"/>
</dbReference>
<dbReference type="InterPro" id="IPR014729">
    <property type="entry name" value="Rossmann-like_a/b/a_fold"/>
</dbReference>
<feature type="domain" description="Phosphoadenosine phosphosulphate reductase" evidence="1">
    <location>
        <begin position="68"/>
        <end position="169"/>
    </location>
</feature>
<protein>
    <recommendedName>
        <fullName evidence="1">Phosphoadenosine phosphosulphate reductase domain-containing protein</fullName>
    </recommendedName>
</protein>
<name>A0A0F9F5V6_9ZZZZ</name>
<gene>
    <name evidence="2" type="ORF">LCGC14_2070730</name>
</gene>
<dbReference type="AlphaFoldDB" id="A0A0F9F5V6"/>
<evidence type="ECO:0000313" key="2">
    <source>
        <dbReference type="EMBL" id="KKL73851.1"/>
    </source>
</evidence>
<organism evidence="2">
    <name type="scientific">marine sediment metagenome</name>
    <dbReference type="NCBI Taxonomy" id="412755"/>
    <lineage>
        <taxon>unclassified sequences</taxon>
        <taxon>metagenomes</taxon>
        <taxon>ecological metagenomes</taxon>
    </lineage>
</organism>
<sequence length="225" mass="26487">MKFVHTIPNVTIIKPKKSFRDVLQKYGYPVVSKEEAQKINEARRTKSKKLRKLRLGTGRHAIPKKWRYLLDAPFQISERCCYWLKKAPAAKYEKETGRKMFLGEMASEGQARRQKYLRYGCNAYDVKRPRSCPLGIWTEEDVWAYIKQEEVEISPVYSMGYTRTGCIFCGFGVHLEKPPNRFERLYKTHPKLWKYCMEKLGMRKVLDYMDIPVGAKSTTKEPLSR</sequence>
<accession>A0A0F9F5V6</accession>
<dbReference type="GO" id="GO:0003824">
    <property type="term" value="F:catalytic activity"/>
    <property type="evidence" value="ECO:0007669"/>
    <property type="project" value="InterPro"/>
</dbReference>
<dbReference type="Pfam" id="PF01507">
    <property type="entry name" value="PAPS_reduct"/>
    <property type="match status" value="1"/>
</dbReference>